<reference evidence="2 3" key="1">
    <citation type="submission" date="2018-05" db="EMBL/GenBank/DDBJ databases">
        <title>Draft genome sequence of Scytalidium lignicola DSM 105466, a ubiquitous saprotrophic fungus.</title>
        <authorList>
            <person name="Buettner E."/>
            <person name="Gebauer A.M."/>
            <person name="Hofrichter M."/>
            <person name="Liers C."/>
            <person name="Kellner H."/>
        </authorList>
    </citation>
    <scope>NUCLEOTIDE SEQUENCE [LARGE SCALE GENOMIC DNA]</scope>
    <source>
        <strain evidence="2 3">DSM 105466</strain>
    </source>
</reference>
<proteinExistence type="predicted"/>
<keyword evidence="1" id="KW-0175">Coiled coil</keyword>
<comment type="caution">
    <text evidence="2">The sequence shown here is derived from an EMBL/GenBank/DDBJ whole genome shotgun (WGS) entry which is preliminary data.</text>
</comment>
<dbReference type="OrthoDB" id="10478901at2759"/>
<accession>A0A3E2GTV0</accession>
<dbReference type="Proteomes" id="UP000258309">
    <property type="component" value="Unassembled WGS sequence"/>
</dbReference>
<dbReference type="AlphaFoldDB" id="A0A3E2GTV0"/>
<evidence type="ECO:0000313" key="2">
    <source>
        <dbReference type="EMBL" id="RFU24516.1"/>
    </source>
</evidence>
<feature type="non-terminal residue" evidence="2">
    <location>
        <position position="276"/>
    </location>
</feature>
<feature type="coiled-coil region" evidence="1">
    <location>
        <begin position="214"/>
        <end position="245"/>
    </location>
</feature>
<dbReference type="EMBL" id="NCSJ02000436">
    <property type="protein sequence ID" value="RFU24516.1"/>
    <property type="molecule type" value="Genomic_DNA"/>
</dbReference>
<protein>
    <submittedName>
        <fullName evidence="2">Uncharacterized protein</fullName>
    </submittedName>
</protein>
<evidence type="ECO:0000313" key="3">
    <source>
        <dbReference type="Proteomes" id="UP000258309"/>
    </source>
</evidence>
<keyword evidence="3" id="KW-1185">Reference proteome</keyword>
<name>A0A3E2GTV0_SCYLI</name>
<sequence length="276" mass="31145">MSCLSPIPEGAQPTLQEQESSFNQLYMDNIIMQQELQIAIDRYNASRVYLAHVGVDLQVPEWVDDLKPLLNSLSSQAGLYKSAVDAALIDSKCYTTTVSDFAANQTTKDAKEEPPQSPSRTSEELIAFIVENTAHIADRNRSMRHLTERFHKTSQIFTRDAERQRNADKRKNNLAAKRAMIANNSVEAWKRVEKLIAEKAEAEKVAAEKAAVADKALTEKKAEKEREVEEKRVQLKKAMQQEKTAKLVQIKKQSETAGEIINVDEALSELKLEDIF</sequence>
<gene>
    <name evidence="2" type="ORF">B7463_g11825</name>
</gene>
<organism evidence="2 3">
    <name type="scientific">Scytalidium lignicola</name>
    <name type="common">Hyphomycete</name>
    <dbReference type="NCBI Taxonomy" id="5539"/>
    <lineage>
        <taxon>Eukaryota</taxon>
        <taxon>Fungi</taxon>
        <taxon>Dikarya</taxon>
        <taxon>Ascomycota</taxon>
        <taxon>Pezizomycotina</taxon>
        <taxon>Leotiomycetes</taxon>
        <taxon>Leotiomycetes incertae sedis</taxon>
        <taxon>Scytalidium</taxon>
    </lineage>
</organism>
<evidence type="ECO:0000256" key="1">
    <source>
        <dbReference type="SAM" id="Coils"/>
    </source>
</evidence>
<feature type="non-terminal residue" evidence="2">
    <location>
        <position position="1"/>
    </location>
</feature>